<dbReference type="RefSeq" id="WP_379033825.1">
    <property type="nucleotide sequence ID" value="NZ_JBHTLN010000001.1"/>
</dbReference>
<evidence type="ECO:0000256" key="2">
    <source>
        <dbReference type="SAM" id="Phobius"/>
    </source>
</evidence>
<dbReference type="InterPro" id="IPR050739">
    <property type="entry name" value="MFP"/>
</dbReference>
<dbReference type="InterPro" id="IPR058982">
    <property type="entry name" value="Beta-barrel_AprE"/>
</dbReference>
<accession>A0ABW3PKN9</accession>
<dbReference type="Pfam" id="PF26002">
    <property type="entry name" value="Beta-barrel_AprE"/>
    <property type="match status" value="1"/>
</dbReference>
<dbReference type="SUPFAM" id="SSF51230">
    <property type="entry name" value="Single hybrid motif"/>
    <property type="match status" value="1"/>
</dbReference>
<keyword evidence="5" id="KW-1185">Reference proteome</keyword>
<sequence>MANPPLFRHAALNAHKNHWLGTILLIRPISYLFLTAIAVVFAMMIVIFMTWGSYTKRSTVVGQLVPESGLVKVYSPQFGIVVEKRVKEGQAVKRDDVLFILSSERYSDDQGSIQASISTQHKQQRQSLQDEIAKTRLQQRDEQQALQSRLDGIKDELERLDVQYSAQQTRVQLSDEAHKRYLGLLEKNYISREQTQQKQEDWIEQSTRLESMARERVRMQRELVARQDELSSLRAKHQNQIAQLERSVSSVNQQLTESEAKRRLVIRAPESGTATAVVANLGTAIEGSRPLVSIVPAGAILQAYLFAPSRAVGFVREGVPVRLRYQAYPYQKFGQASGRVESVSRTALPAGEIFTMGNPSSNNQNSEPYYRITVNLDRQSITAYGKQEPLQAGMLLDADIMLERRHLYEWVLEPLLSLTGKF</sequence>
<feature type="transmembrane region" description="Helical" evidence="2">
    <location>
        <begin position="29"/>
        <end position="51"/>
    </location>
</feature>
<keyword evidence="2" id="KW-0472">Membrane</keyword>
<keyword evidence="2" id="KW-0812">Transmembrane</keyword>
<dbReference type="EMBL" id="JBHTLN010000001">
    <property type="protein sequence ID" value="MFD1122820.1"/>
    <property type="molecule type" value="Genomic_DNA"/>
</dbReference>
<dbReference type="PANTHER" id="PTHR30386">
    <property type="entry name" value="MEMBRANE FUSION SUBUNIT OF EMRAB-TOLC MULTIDRUG EFFLUX PUMP"/>
    <property type="match status" value="1"/>
</dbReference>
<feature type="domain" description="AprE-like beta-barrel" evidence="3">
    <location>
        <begin position="310"/>
        <end position="401"/>
    </location>
</feature>
<comment type="caution">
    <text evidence="4">The sequence shown here is derived from an EMBL/GenBank/DDBJ whole genome shotgun (WGS) entry which is preliminary data.</text>
</comment>
<dbReference type="InterPro" id="IPR011053">
    <property type="entry name" value="Single_hybrid_motif"/>
</dbReference>
<dbReference type="Gene3D" id="2.40.50.100">
    <property type="match status" value="1"/>
</dbReference>
<organism evidence="4 5">
    <name type="scientific">Methylophilus flavus</name>
    <dbReference type="NCBI Taxonomy" id="640084"/>
    <lineage>
        <taxon>Bacteria</taxon>
        <taxon>Pseudomonadati</taxon>
        <taxon>Pseudomonadota</taxon>
        <taxon>Betaproteobacteria</taxon>
        <taxon>Nitrosomonadales</taxon>
        <taxon>Methylophilaceae</taxon>
        <taxon>Methylophilus</taxon>
    </lineage>
</organism>
<gene>
    <name evidence="4" type="ORF">ACFQ2T_09925</name>
</gene>
<dbReference type="Gene3D" id="2.40.30.170">
    <property type="match status" value="1"/>
</dbReference>
<evidence type="ECO:0000313" key="5">
    <source>
        <dbReference type="Proteomes" id="UP001597206"/>
    </source>
</evidence>
<dbReference type="PRINTS" id="PR01490">
    <property type="entry name" value="RTXTOXIND"/>
</dbReference>
<feature type="coiled-coil region" evidence="1">
    <location>
        <begin position="209"/>
        <end position="261"/>
    </location>
</feature>
<evidence type="ECO:0000313" key="4">
    <source>
        <dbReference type="EMBL" id="MFD1122820.1"/>
    </source>
</evidence>
<dbReference type="PANTHER" id="PTHR30386:SF28">
    <property type="entry name" value="EXPORTED PROTEIN"/>
    <property type="match status" value="1"/>
</dbReference>
<reference evidence="5" key="1">
    <citation type="journal article" date="2019" name="Int. J. Syst. Evol. Microbiol.">
        <title>The Global Catalogue of Microorganisms (GCM) 10K type strain sequencing project: providing services to taxonomists for standard genome sequencing and annotation.</title>
        <authorList>
            <consortium name="The Broad Institute Genomics Platform"/>
            <consortium name="The Broad Institute Genome Sequencing Center for Infectious Disease"/>
            <person name="Wu L."/>
            <person name="Ma J."/>
        </authorList>
    </citation>
    <scope>NUCLEOTIDE SEQUENCE [LARGE SCALE GENOMIC DNA]</scope>
    <source>
        <strain evidence="5">CCUG 58411</strain>
    </source>
</reference>
<dbReference type="Proteomes" id="UP001597206">
    <property type="component" value="Unassembled WGS sequence"/>
</dbReference>
<proteinExistence type="predicted"/>
<evidence type="ECO:0000259" key="3">
    <source>
        <dbReference type="Pfam" id="PF26002"/>
    </source>
</evidence>
<keyword evidence="1" id="KW-0175">Coiled coil</keyword>
<feature type="coiled-coil region" evidence="1">
    <location>
        <begin position="118"/>
        <end position="170"/>
    </location>
</feature>
<keyword evidence="2" id="KW-1133">Transmembrane helix</keyword>
<evidence type="ECO:0000256" key="1">
    <source>
        <dbReference type="SAM" id="Coils"/>
    </source>
</evidence>
<protein>
    <submittedName>
        <fullName evidence="4">HlyD family secretion protein</fullName>
    </submittedName>
</protein>
<name>A0ABW3PKN9_9PROT</name>